<proteinExistence type="predicted"/>
<keyword evidence="2" id="KW-1185">Reference proteome</keyword>
<evidence type="ECO:0000313" key="2">
    <source>
        <dbReference type="Proteomes" id="UP001152798"/>
    </source>
</evidence>
<evidence type="ECO:0000313" key="1">
    <source>
        <dbReference type="EMBL" id="CAH1406508.1"/>
    </source>
</evidence>
<dbReference type="Proteomes" id="UP001152798">
    <property type="component" value="Chromosome 6"/>
</dbReference>
<organism evidence="1 2">
    <name type="scientific">Nezara viridula</name>
    <name type="common">Southern green stink bug</name>
    <name type="synonym">Cimex viridulus</name>
    <dbReference type="NCBI Taxonomy" id="85310"/>
    <lineage>
        <taxon>Eukaryota</taxon>
        <taxon>Metazoa</taxon>
        <taxon>Ecdysozoa</taxon>
        <taxon>Arthropoda</taxon>
        <taxon>Hexapoda</taxon>
        <taxon>Insecta</taxon>
        <taxon>Pterygota</taxon>
        <taxon>Neoptera</taxon>
        <taxon>Paraneoptera</taxon>
        <taxon>Hemiptera</taxon>
        <taxon>Heteroptera</taxon>
        <taxon>Panheteroptera</taxon>
        <taxon>Pentatomomorpha</taxon>
        <taxon>Pentatomoidea</taxon>
        <taxon>Pentatomidae</taxon>
        <taxon>Pentatominae</taxon>
        <taxon>Nezara</taxon>
    </lineage>
</organism>
<dbReference type="AlphaFoldDB" id="A0A9P0MTE9"/>
<reference evidence="1" key="1">
    <citation type="submission" date="2022-01" db="EMBL/GenBank/DDBJ databases">
        <authorList>
            <person name="King R."/>
        </authorList>
    </citation>
    <scope>NUCLEOTIDE SEQUENCE</scope>
</reference>
<accession>A0A9P0MTE9</accession>
<dbReference type="EMBL" id="OV725082">
    <property type="protein sequence ID" value="CAH1406508.1"/>
    <property type="molecule type" value="Genomic_DNA"/>
</dbReference>
<protein>
    <submittedName>
        <fullName evidence="1">Uncharacterized protein</fullName>
    </submittedName>
</protein>
<gene>
    <name evidence="1" type="ORF">NEZAVI_LOCUS14428</name>
</gene>
<name>A0A9P0MTE9_NEZVI</name>
<sequence>MKFLRCESFFTHNPNELRIFIDKTLCKNRSFEHNNIAIYLNRYSEKCKTFKRIQVKVNVYNFYFYSQSNHKELCG</sequence>